<evidence type="ECO:0000313" key="3">
    <source>
        <dbReference type="EMBL" id="KFD50430.1"/>
    </source>
</evidence>
<dbReference type="InterPro" id="IPR052055">
    <property type="entry name" value="Hepadnavirus_pol/RT"/>
</dbReference>
<dbReference type="EMBL" id="KL363253">
    <property type="protein sequence ID" value="KFD50430.1"/>
    <property type="molecule type" value="Genomic_DNA"/>
</dbReference>
<reference evidence="3 4" key="1">
    <citation type="journal article" date="2014" name="Nat. Genet.">
        <title>Genome and transcriptome of the porcine whipworm Trichuris suis.</title>
        <authorList>
            <person name="Jex A.R."/>
            <person name="Nejsum P."/>
            <person name="Schwarz E.M."/>
            <person name="Hu L."/>
            <person name="Young N.D."/>
            <person name="Hall R.S."/>
            <person name="Korhonen P.K."/>
            <person name="Liao S."/>
            <person name="Thamsborg S."/>
            <person name="Xia J."/>
            <person name="Xu P."/>
            <person name="Wang S."/>
            <person name="Scheerlinck J.P."/>
            <person name="Hofmann A."/>
            <person name="Sternberg P.W."/>
            <person name="Wang J."/>
            <person name="Gasser R.B."/>
        </authorList>
    </citation>
    <scope>NUCLEOTIDE SEQUENCE [LARGE SCALE GENOMIC DNA]</scope>
    <source>
        <strain evidence="3">DCEP-RM93M</strain>
    </source>
</reference>
<dbReference type="PANTHER" id="PTHR33050:SF7">
    <property type="entry name" value="RIBONUCLEASE H"/>
    <property type="match status" value="1"/>
</dbReference>
<evidence type="ECO:0008006" key="5">
    <source>
        <dbReference type="Google" id="ProtNLM"/>
    </source>
</evidence>
<name>A0A085LZN4_9BILA</name>
<feature type="domain" description="Reverse transcriptase" evidence="1">
    <location>
        <begin position="196"/>
        <end position="309"/>
    </location>
</feature>
<accession>A0A085LZN4</accession>
<protein>
    <recommendedName>
        <fullName evidence="5">Reverse transcriptase domain-containing protein</fullName>
    </recommendedName>
</protein>
<proteinExistence type="predicted"/>
<evidence type="ECO:0000259" key="2">
    <source>
        <dbReference type="Pfam" id="PF23088"/>
    </source>
</evidence>
<dbReference type="InterPro" id="IPR055475">
    <property type="entry name" value="DUF7047"/>
</dbReference>
<dbReference type="Gene3D" id="3.30.70.270">
    <property type="match status" value="1"/>
</dbReference>
<feature type="domain" description="DUF7047" evidence="2">
    <location>
        <begin position="370"/>
        <end position="431"/>
    </location>
</feature>
<dbReference type="Gene3D" id="3.10.10.10">
    <property type="entry name" value="HIV Type 1 Reverse Transcriptase, subunit A, domain 1"/>
    <property type="match status" value="1"/>
</dbReference>
<dbReference type="Proteomes" id="UP000030764">
    <property type="component" value="Unassembled WGS sequence"/>
</dbReference>
<keyword evidence="4" id="KW-1185">Reference proteome</keyword>
<dbReference type="InterPro" id="IPR000477">
    <property type="entry name" value="RT_dom"/>
</dbReference>
<sequence length="509" mass="57472">MRVDGVSRRTLVDSGCTLCVIYAPCCRRWKKQPVSVESISGGELQCVGIGHARLETADASEVVIDVLDLTLGMQGIPLLGGLLLGRDGHVRFNPPAAEICAAAEAGLRVEEKDFIVTCEPATRSWTTAWKWAGGNAPEVLHNRIEEYPPASSVKASYEEELEIWVRNGWLIPYDERDLWPAQGLIPLMAVVRRSKEKVRPVLDFRELNTYIDMFTAKSNVCAEKLCEWRQRDAHVAMLDLKKAYLQVRVKKSLWPYQTVMFRGRRYCRTRLGFGLNVAPTIMKAIVGLVRSLASDVSKGTSAYLDDILVDETIVSAHAVRKHLARYGLECKSPQKVSEGARVLGLAVWGERDTLQWARGTDIRDPPRRLTKRSVFAYRGELIGHYPVGSWLRIATAFVKREANRATSRWDEPICDERIQNHLAEMANELNKNDPVRRRWDVSGSQVKLRVDDYVGFRLGGSIIEDGAWQRPDEARHINMAELDAVIKGLNLVIAWRMKEIELITACQVR</sequence>
<dbReference type="PANTHER" id="PTHR33050">
    <property type="entry name" value="REVERSE TRANSCRIPTASE DOMAIN-CONTAINING PROTEIN"/>
    <property type="match status" value="1"/>
</dbReference>
<organism evidence="3 4">
    <name type="scientific">Trichuris suis</name>
    <name type="common">pig whipworm</name>
    <dbReference type="NCBI Taxonomy" id="68888"/>
    <lineage>
        <taxon>Eukaryota</taxon>
        <taxon>Metazoa</taxon>
        <taxon>Ecdysozoa</taxon>
        <taxon>Nematoda</taxon>
        <taxon>Enoplea</taxon>
        <taxon>Dorylaimia</taxon>
        <taxon>Trichinellida</taxon>
        <taxon>Trichuridae</taxon>
        <taxon>Trichuris</taxon>
    </lineage>
</organism>
<dbReference type="AlphaFoldDB" id="A0A085LZN4"/>
<dbReference type="InterPro" id="IPR043502">
    <property type="entry name" value="DNA/RNA_pol_sf"/>
</dbReference>
<gene>
    <name evidence="3" type="ORF">M513_08657</name>
</gene>
<dbReference type="Pfam" id="PF23088">
    <property type="entry name" value="DUF7047"/>
    <property type="match status" value="1"/>
</dbReference>
<evidence type="ECO:0000259" key="1">
    <source>
        <dbReference type="Pfam" id="PF00078"/>
    </source>
</evidence>
<dbReference type="CDD" id="cd00303">
    <property type="entry name" value="retropepsin_like"/>
    <property type="match status" value="1"/>
</dbReference>
<dbReference type="InterPro" id="IPR043128">
    <property type="entry name" value="Rev_trsase/Diguanyl_cyclase"/>
</dbReference>
<dbReference type="Pfam" id="PF00078">
    <property type="entry name" value="RVT_1"/>
    <property type="match status" value="1"/>
</dbReference>
<evidence type="ECO:0000313" key="4">
    <source>
        <dbReference type="Proteomes" id="UP000030764"/>
    </source>
</evidence>
<dbReference type="SUPFAM" id="SSF56672">
    <property type="entry name" value="DNA/RNA polymerases"/>
    <property type="match status" value="1"/>
</dbReference>